<feature type="transmembrane region" description="Helical" evidence="1">
    <location>
        <begin position="137"/>
        <end position="155"/>
    </location>
</feature>
<dbReference type="InterPro" id="IPR021315">
    <property type="entry name" value="Gap/Sap"/>
</dbReference>
<name>A0A7I9V446_9ACTN</name>
<feature type="transmembrane region" description="Helical" evidence="1">
    <location>
        <begin position="162"/>
        <end position="186"/>
    </location>
</feature>
<evidence type="ECO:0000256" key="1">
    <source>
        <dbReference type="SAM" id="Phobius"/>
    </source>
</evidence>
<feature type="transmembrane region" description="Helical" evidence="1">
    <location>
        <begin position="78"/>
        <end position="98"/>
    </location>
</feature>
<evidence type="ECO:0000313" key="3">
    <source>
        <dbReference type="Proteomes" id="UP000444960"/>
    </source>
</evidence>
<sequence length="227" mass="22945">MLEGLPMGAMIVDVLPAAVGVATSPVLLIAVVLVLLSERARPASIAFAAGSVGTIATITGAAAVLGGAADPDASSPMFMYWVKLLGGAVLVVFGIRRWRGRHESTEQPAWMASLAHTTPAKALLAGIVVTAANPKHLVFFVAAGVGIGAAGLGAARESLGVAVFVLLAGSSMLLLVFGCLIAPAWAAPRLVAVRTWLEHHTAALIAVILIVLGVILVGQGLGGLVSR</sequence>
<organism evidence="2 3">
    <name type="scientific">Gordonia spumicola</name>
    <dbReference type="NCBI Taxonomy" id="589161"/>
    <lineage>
        <taxon>Bacteria</taxon>
        <taxon>Bacillati</taxon>
        <taxon>Actinomycetota</taxon>
        <taxon>Actinomycetes</taxon>
        <taxon>Mycobacteriales</taxon>
        <taxon>Gordoniaceae</taxon>
        <taxon>Gordonia</taxon>
    </lineage>
</organism>
<proteinExistence type="predicted"/>
<reference evidence="3" key="1">
    <citation type="submission" date="2019-06" db="EMBL/GenBank/DDBJ databases">
        <title>Gordonia isolated from sludge of a wastewater treatment plant.</title>
        <authorList>
            <person name="Tamura T."/>
            <person name="Aoyama K."/>
            <person name="Kang Y."/>
            <person name="Saito S."/>
            <person name="Akiyama N."/>
            <person name="Yazawa K."/>
            <person name="Gonoi T."/>
            <person name="Mikami Y."/>
        </authorList>
    </citation>
    <scope>NUCLEOTIDE SEQUENCE [LARGE SCALE GENOMIC DNA]</scope>
    <source>
        <strain evidence="3">NBRC 107696</strain>
    </source>
</reference>
<keyword evidence="1" id="KW-0472">Membrane</keyword>
<keyword evidence="1" id="KW-1133">Transmembrane helix</keyword>
<comment type="caution">
    <text evidence="2">The sequence shown here is derived from an EMBL/GenBank/DDBJ whole genome shotgun (WGS) entry which is preliminary data.</text>
</comment>
<keyword evidence="3" id="KW-1185">Reference proteome</keyword>
<dbReference type="EMBL" id="BJOV01000001">
    <property type="protein sequence ID" value="GED99789.1"/>
    <property type="molecule type" value="Genomic_DNA"/>
</dbReference>
<keyword evidence="1" id="KW-0812">Transmembrane</keyword>
<evidence type="ECO:0000313" key="2">
    <source>
        <dbReference type="EMBL" id="GED99789.1"/>
    </source>
</evidence>
<feature type="transmembrane region" description="Helical" evidence="1">
    <location>
        <begin position="43"/>
        <end position="66"/>
    </location>
</feature>
<protein>
    <submittedName>
        <fullName evidence="2">Membrane protein</fullName>
    </submittedName>
</protein>
<dbReference type="AlphaFoldDB" id="A0A7I9V446"/>
<feature type="transmembrane region" description="Helical" evidence="1">
    <location>
        <begin position="14"/>
        <end position="36"/>
    </location>
</feature>
<feature type="transmembrane region" description="Helical" evidence="1">
    <location>
        <begin position="201"/>
        <end position="225"/>
    </location>
</feature>
<dbReference type="Pfam" id="PF11139">
    <property type="entry name" value="SfLAP"/>
    <property type="match status" value="1"/>
</dbReference>
<gene>
    <name evidence="2" type="ORF">nbrc107696_02360</name>
</gene>
<dbReference type="Proteomes" id="UP000444960">
    <property type="component" value="Unassembled WGS sequence"/>
</dbReference>
<accession>A0A7I9V446</accession>